<dbReference type="RefSeq" id="WP_014429669.1">
    <property type="nucleotide sequence ID" value="NC_017075.1"/>
</dbReference>
<evidence type="ECO:0000313" key="4">
    <source>
        <dbReference type="Proteomes" id="UP000007883"/>
    </source>
</evidence>
<feature type="domain" description="Ice-binding protein C-terminal" evidence="2">
    <location>
        <begin position="206"/>
        <end position="229"/>
    </location>
</feature>
<keyword evidence="4" id="KW-1185">Reference proteome</keyword>
<keyword evidence="1" id="KW-0732">Signal</keyword>
<proteinExistence type="predicted"/>
<dbReference type="EMBL" id="AP012320">
    <property type="protein sequence ID" value="BAL96811.1"/>
    <property type="molecule type" value="Genomic_DNA"/>
</dbReference>
<dbReference type="KEGG" id="rge:RGE_34720"/>
<dbReference type="HOGENOM" id="CLU_1199059_0_0_4"/>
<feature type="signal peptide" evidence="1">
    <location>
        <begin position="1"/>
        <end position="24"/>
    </location>
</feature>
<organism evidence="3 4">
    <name type="scientific">Rubrivivax gelatinosus (strain NBRC 100245 / IL144)</name>
    <dbReference type="NCBI Taxonomy" id="983917"/>
    <lineage>
        <taxon>Bacteria</taxon>
        <taxon>Pseudomonadati</taxon>
        <taxon>Pseudomonadota</taxon>
        <taxon>Betaproteobacteria</taxon>
        <taxon>Burkholderiales</taxon>
        <taxon>Sphaerotilaceae</taxon>
        <taxon>Rubrivivax</taxon>
    </lineage>
</organism>
<dbReference type="NCBIfam" id="TIGR02595">
    <property type="entry name" value="PEP_CTERM"/>
    <property type="match status" value="1"/>
</dbReference>
<dbReference type="Proteomes" id="UP000007883">
    <property type="component" value="Chromosome"/>
</dbReference>
<evidence type="ECO:0000313" key="3">
    <source>
        <dbReference type="EMBL" id="BAL96811.1"/>
    </source>
</evidence>
<dbReference type="Pfam" id="PF07589">
    <property type="entry name" value="PEP-CTERM"/>
    <property type="match status" value="1"/>
</dbReference>
<dbReference type="PATRIC" id="fig|983917.3.peg.3395"/>
<name>I0HUX4_RUBGI</name>
<dbReference type="PROSITE" id="PS51257">
    <property type="entry name" value="PROKAR_LIPOPROTEIN"/>
    <property type="match status" value="1"/>
</dbReference>
<sequence>MFQAALRATLGAVAFAAACGSAQAATVTLDGFAYDRSPTVHTSMYDGRAGAFAGTLSNAGAFSTDDFVTYCIQLSEAVSFGKTYQYDIVSGTSYFGAAKADLLGRVMTYAKLNPDGYSGGLNGWGMVGALQLAIWNVVYDTDLSVTKGAFATDNNNAYARGANIILTGASKLTDSIYDVYALSARGVQDLLLVSLKDSGGGSGSNVPEPGTAALALLALGAAGAGLRRRKA</sequence>
<protein>
    <recommendedName>
        <fullName evidence="2">Ice-binding protein C-terminal domain-containing protein</fullName>
    </recommendedName>
</protein>
<gene>
    <name evidence="3" type="ordered locus">RGE_34720</name>
</gene>
<accession>I0HUX4</accession>
<evidence type="ECO:0000256" key="1">
    <source>
        <dbReference type="SAM" id="SignalP"/>
    </source>
</evidence>
<dbReference type="AlphaFoldDB" id="I0HUX4"/>
<reference evidence="3 4" key="1">
    <citation type="journal article" date="2012" name="J. Bacteriol.">
        <title>Complete genome sequence of phototrophic betaproteobacterium Rubrivivax gelatinosus IL144.</title>
        <authorList>
            <person name="Nagashima S."/>
            <person name="Kamimura A."/>
            <person name="Shimizu T."/>
            <person name="Nakamura-isaki S."/>
            <person name="Aono E."/>
            <person name="Sakamoto K."/>
            <person name="Ichikawa N."/>
            <person name="Nakazawa H."/>
            <person name="Sekine M."/>
            <person name="Yamazaki S."/>
            <person name="Fujita N."/>
            <person name="Shimada K."/>
            <person name="Hanada S."/>
            <person name="Nagashima K.V.P."/>
        </authorList>
    </citation>
    <scope>NUCLEOTIDE SEQUENCE [LARGE SCALE GENOMIC DNA]</scope>
    <source>
        <strain evidence="4">NBRC 100245 / IL144</strain>
    </source>
</reference>
<evidence type="ECO:0000259" key="2">
    <source>
        <dbReference type="Pfam" id="PF07589"/>
    </source>
</evidence>
<dbReference type="InterPro" id="IPR013424">
    <property type="entry name" value="Ice-binding_C"/>
</dbReference>
<feature type="chain" id="PRO_5003628497" description="Ice-binding protein C-terminal domain-containing protein" evidence="1">
    <location>
        <begin position="25"/>
        <end position="231"/>
    </location>
</feature>